<keyword evidence="1" id="KW-0472">Membrane</keyword>
<proteinExistence type="predicted"/>
<protein>
    <submittedName>
        <fullName evidence="2">Uncharacterized protein</fullName>
    </submittedName>
</protein>
<keyword evidence="1" id="KW-1133">Transmembrane helix</keyword>
<dbReference type="OrthoDB" id="5429716at2759"/>
<feature type="transmembrane region" description="Helical" evidence="1">
    <location>
        <begin position="289"/>
        <end position="309"/>
    </location>
</feature>
<sequence length="310" mass="32668">MTTAAVYGGIWTFENYGPISTTFTPAPSCTATERLSLGVILDDTVRPQFQVACPTSTSDWDCMPPGTTTSATWYDEKKWIASNGYYSPGLYCPAGWETIGMAARGDKSLSTSGFLITSEDVVPSWEQPATLLAGVLEPSQTMVLCCPSSMTPDGLGQCTAEVPSYKPSVGCEVYVDNDYVWETVTWTHVYSGTTETQTWDVNSFVSATTSTSSISFPPEAETLLAAMSYVSVITMVHHQSDLDAAGVTKNSVQATSTGTSSIGVNATGTAASTPNAAYKLGPRGSTWDGFGAVLGGSAIAMTLGVFMIVL</sequence>
<keyword evidence="1" id="KW-0812">Transmembrane</keyword>
<evidence type="ECO:0000313" key="3">
    <source>
        <dbReference type="Proteomes" id="UP001147746"/>
    </source>
</evidence>
<comment type="caution">
    <text evidence="2">The sequence shown here is derived from an EMBL/GenBank/DDBJ whole genome shotgun (WGS) entry which is preliminary data.</text>
</comment>
<evidence type="ECO:0000313" key="2">
    <source>
        <dbReference type="EMBL" id="KAJ5321396.1"/>
    </source>
</evidence>
<dbReference type="AlphaFoldDB" id="A0A9W9GK45"/>
<evidence type="ECO:0000256" key="1">
    <source>
        <dbReference type="SAM" id="Phobius"/>
    </source>
</evidence>
<gene>
    <name evidence="2" type="ORF">N7476_004398</name>
</gene>
<reference evidence="2" key="1">
    <citation type="submission" date="2022-12" db="EMBL/GenBank/DDBJ databases">
        <authorList>
            <person name="Petersen C."/>
        </authorList>
    </citation>
    <scope>NUCLEOTIDE SEQUENCE</scope>
    <source>
        <strain evidence="2">IBT 21472</strain>
    </source>
</reference>
<organism evidence="2 3">
    <name type="scientific">Penicillium atrosanguineum</name>
    <dbReference type="NCBI Taxonomy" id="1132637"/>
    <lineage>
        <taxon>Eukaryota</taxon>
        <taxon>Fungi</taxon>
        <taxon>Dikarya</taxon>
        <taxon>Ascomycota</taxon>
        <taxon>Pezizomycotina</taxon>
        <taxon>Eurotiomycetes</taxon>
        <taxon>Eurotiomycetidae</taxon>
        <taxon>Eurotiales</taxon>
        <taxon>Aspergillaceae</taxon>
        <taxon>Penicillium</taxon>
    </lineage>
</organism>
<reference evidence="2" key="2">
    <citation type="journal article" date="2023" name="IMA Fungus">
        <title>Comparative genomic study of the Penicillium genus elucidates a diverse pangenome and 15 lateral gene transfer events.</title>
        <authorList>
            <person name="Petersen C."/>
            <person name="Sorensen T."/>
            <person name="Nielsen M.R."/>
            <person name="Sondergaard T.E."/>
            <person name="Sorensen J.L."/>
            <person name="Fitzpatrick D.A."/>
            <person name="Frisvad J.C."/>
            <person name="Nielsen K.L."/>
        </authorList>
    </citation>
    <scope>NUCLEOTIDE SEQUENCE</scope>
    <source>
        <strain evidence="2">IBT 21472</strain>
    </source>
</reference>
<accession>A0A9W9GK45</accession>
<name>A0A9W9GK45_9EURO</name>
<dbReference type="EMBL" id="JAPZBO010000003">
    <property type="protein sequence ID" value="KAJ5321396.1"/>
    <property type="molecule type" value="Genomic_DNA"/>
</dbReference>
<dbReference type="Proteomes" id="UP001147746">
    <property type="component" value="Unassembled WGS sequence"/>
</dbReference>
<keyword evidence="3" id="KW-1185">Reference proteome</keyword>